<evidence type="ECO:0000313" key="6">
    <source>
        <dbReference type="Proteomes" id="UP000095709"/>
    </source>
</evidence>
<reference evidence="4" key="2">
    <citation type="submission" date="2022-01" db="EMBL/GenBank/DDBJ databases">
        <title>Collection of gut derived symbiotic bacterial strains cultured from healthy donors.</title>
        <authorList>
            <person name="Lin H."/>
            <person name="Kohout C."/>
            <person name="Waligurski E."/>
            <person name="Pamer E.G."/>
        </authorList>
    </citation>
    <scope>NUCLEOTIDE SEQUENCE</scope>
    <source>
        <strain evidence="4">DFI.5.49</strain>
    </source>
</reference>
<reference evidence="5 6" key="1">
    <citation type="submission" date="2015-09" db="EMBL/GenBank/DDBJ databases">
        <authorList>
            <consortium name="Pathogen Informatics"/>
        </authorList>
    </citation>
    <scope>NUCLEOTIDE SEQUENCE [LARGE SCALE GENOMIC DNA]</scope>
    <source>
        <strain evidence="2 5">2789STDY5608849</strain>
        <strain evidence="3 6">2789STDY5834885</strain>
    </source>
</reference>
<organism evidence="2 5">
    <name type="scientific">Fusicatenibacter saccharivorans</name>
    <dbReference type="NCBI Taxonomy" id="1150298"/>
    <lineage>
        <taxon>Bacteria</taxon>
        <taxon>Bacillati</taxon>
        <taxon>Bacillota</taxon>
        <taxon>Clostridia</taxon>
        <taxon>Lachnospirales</taxon>
        <taxon>Lachnospiraceae</taxon>
        <taxon>Fusicatenibacter</taxon>
    </lineage>
</organism>
<gene>
    <name evidence="2" type="ORF">ERS852406_02131</name>
    <name evidence="3" type="ORF">ERS852498_03241</name>
    <name evidence="4" type="ORF">L0N21_03770</name>
</gene>
<sequence length="38" mass="4331">MTAYEIIMVFLGILALLISFGGFIIALLTFLDKRNKRK</sequence>
<dbReference type="RefSeq" id="WP_226906323.1">
    <property type="nucleotide sequence ID" value="NZ_CABJFB010000008.1"/>
</dbReference>
<keyword evidence="1" id="KW-1133">Transmembrane helix</keyword>
<dbReference type="AlphaFoldDB" id="A0A174RDF0"/>
<dbReference type="EMBL" id="JAKNFS010000004">
    <property type="protein sequence ID" value="MCG4764638.1"/>
    <property type="molecule type" value="Genomic_DNA"/>
</dbReference>
<dbReference type="Pfam" id="PF16935">
    <property type="entry name" value="Hol_Tox"/>
    <property type="match status" value="1"/>
</dbReference>
<feature type="transmembrane region" description="Helical" evidence="1">
    <location>
        <begin position="6"/>
        <end position="31"/>
    </location>
</feature>
<dbReference type="GeneID" id="79855803"/>
<dbReference type="EMBL" id="CYYV01000010">
    <property type="protein sequence ID" value="CUO50950.1"/>
    <property type="molecule type" value="Genomic_DNA"/>
</dbReference>
<evidence type="ECO:0000313" key="5">
    <source>
        <dbReference type="Proteomes" id="UP000095706"/>
    </source>
</evidence>
<protein>
    <submittedName>
        <fullName evidence="4">Holin-like toxin</fullName>
    </submittedName>
</protein>
<dbReference type="Proteomes" id="UP000095709">
    <property type="component" value="Unassembled WGS sequence"/>
</dbReference>
<dbReference type="InterPro" id="IPR031616">
    <property type="entry name" value="BsrE-like"/>
</dbReference>
<keyword evidence="1" id="KW-0812">Transmembrane</keyword>
<dbReference type="EMBL" id="CZAL01000024">
    <property type="protein sequence ID" value="CUP95077.1"/>
    <property type="molecule type" value="Genomic_DNA"/>
</dbReference>
<name>A0A174RDF0_9FIRM</name>
<dbReference type="Proteomes" id="UP001199915">
    <property type="component" value="Unassembled WGS sequence"/>
</dbReference>
<keyword evidence="1" id="KW-0472">Membrane</keyword>
<accession>A0A174RDF0</accession>
<evidence type="ECO:0000313" key="3">
    <source>
        <dbReference type="EMBL" id="CUP95077.1"/>
    </source>
</evidence>
<evidence type="ECO:0000313" key="2">
    <source>
        <dbReference type="EMBL" id="CUO50950.1"/>
    </source>
</evidence>
<evidence type="ECO:0000256" key="1">
    <source>
        <dbReference type="SAM" id="Phobius"/>
    </source>
</evidence>
<proteinExistence type="predicted"/>
<dbReference type="Proteomes" id="UP000095706">
    <property type="component" value="Unassembled WGS sequence"/>
</dbReference>
<evidence type="ECO:0000313" key="4">
    <source>
        <dbReference type="EMBL" id="MCG4764638.1"/>
    </source>
</evidence>